<evidence type="ECO:0000313" key="1">
    <source>
        <dbReference type="EMBL" id="KAL1194085.1"/>
    </source>
</evidence>
<proteinExistence type="predicted"/>
<keyword evidence="2" id="KW-1185">Reference proteome</keyword>
<dbReference type="PANTHER" id="PTHR11439">
    <property type="entry name" value="GAG-POL-RELATED RETROTRANSPOSON"/>
    <property type="match status" value="1"/>
</dbReference>
<evidence type="ECO:0000313" key="2">
    <source>
        <dbReference type="Proteomes" id="UP001558713"/>
    </source>
</evidence>
<dbReference type="AlphaFoldDB" id="A0ABD0ZYH6"/>
<name>A0ABD0ZYH6_CARAN</name>
<gene>
    <name evidence="1" type="ORF">V5N11_003883</name>
</gene>
<dbReference type="PANTHER" id="PTHR11439:SF462">
    <property type="match status" value="1"/>
</dbReference>
<dbReference type="Proteomes" id="UP001558713">
    <property type="component" value="Unassembled WGS sequence"/>
</dbReference>
<accession>A0ABD0ZYH6</accession>
<organism evidence="1 2">
    <name type="scientific">Cardamine amara subsp. amara</name>
    <dbReference type="NCBI Taxonomy" id="228776"/>
    <lineage>
        <taxon>Eukaryota</taxon>
        <taxon>Viridiplantae</taxon>
        <taxon>Streptophyta</taxon>
        <taxon>Embryophyta</taxon>
        <taxon>Tracheophyta</taxon>
        <taxon>Spermatophyta</taxon>
        <taxon>Magnoliopsida</taxon>
        <taxon>eudicotyledons</taxon>
        <taxon>Gunneridae</taxon>
        <taxon>Pentapetalae</taxon>
        <taxon>rosids</taxon>
        <taxon>malvids</taxon>
        <taxon>Brassicales</taxon>
        <taxon>Brassicaceae</taxon>
        <taxon>Cardamineae</taxon>
        <taxon>Cardamine</taxon>
    </lineage>
</organism>
<comment type="caution">
    <text evidence="1">The sequence shown here is derived from an EMBL/GenBank/DDBJ whole genome shotgun (WGS) entry which is preliminary data.</text>
</comment>
<dbReference type="EMBL" id="JBANAX010000764">
    <property type="protein sequence ID" value="KAL1194085.1"/>
    <property type="molecule type" value="Genomic_DNA"/>
</dbReference>
<sequence length="267" mass="30495">MQRKYALDIVAETGMLGSKPFSTPIELNQKLLSDKSLKCKDPVQFRRFIGRLVHFMITRPDICYAVHVLSQVMHDPREAHWEPALRIVQYIKRCRGQGILLKAKSDFRIRTYCDSDYNSCPRTRCSLSVVVVNLGESPVSWKTKKQDTVSHSSAEAEYRAMAAALQELKWIKQLIADLGVVQIEPMELYFYSNLAIYIAANSVFHERTKHIESDCHSVRHAVRDKLIVTPHIRTTEQFADVLTKALGTSRFNYLVAKLGMCDVHAPT</sequence>
<reference evidence="1 2" key="1">
    <citation type="submission" date="2024-04" db="EMBL/GenBank/DDBJ databases">
        <title>Genome assembly C_amara_ONT_v2.</title>
        <authorList>
            <person name="Yant L."/>
            <person name="Moore C."/>
            <person name="Slenker M."/>
        </authorList>
    </citation>
    <scope>NUCLEOTIDE SEQUENCE [LARGE SCALE GENOMIC DNA]</scope>
    <source>
        <tissue evidence="1">Leaf</tissue>
    </source>
</reference>
<dbReference type="CDD" id="cd09272">
    <property type="entry name" value="RNase_HI_RT_Ty1"/>
    <property type="match status" value="1"/>
</dbReference>
<protein>
    <submittedName>
        <fullName evidence="1">Retrovirus-related Pol polyprotein from transposon RE2</fullName>
    </submittedName>
</protein>